<feature type="transmembrane region" description="Helical" evidence="5">
    <location>
        <begin position="244"/>
        <end position="263"/>
    </location>
</feature>
<comment type="caution">
    <text evidence="6">The sequence shown here is derived from an EMBL/GenBank/DDBJ whole genome shotgun (WGS) entry which is preliminary data.</text>
</comment>
<feature type="transmembrane region" description="Helical" evidence="5">
    <location>
        <begin position="6"/>
        <end position="28"/>
    </location>
</feature>
<comment type="subcellular location">
    <subcellularLocation>
        <location evidence="1">Membrane</location>
        <topology evidence="1">Multi-pass membrane protein</topology>
    </subcellularLocation>
</comment>
<dbReference type="GO" id="GO:0006829">
    <property type="term" value="P:zinc ion transport"/>
    <property type="evidence" value="ECO:0007669"/>
    <property type="project" value="UniProtKB-ARBA"/>
</dbReference>
<protein>
    <recommendedName>
        <fullName evidence="8">Zinc transporter ZIP1</fullName>
    </recommendedName>
</protein>
<dbReference type="PANTHER" id="PTHR11040">
    <property type="entry name" value="ZINC/IRON TRANSPORTER"/>
    <property type="match status" value="1"/>
</dbReference>
<dbReference type="AlphaFoldDB" id="A0ABD0YUU3"/>
<dbReference type="GO" id="GO:0016020">
    <property type="term" value="C:membrane"/>
    <property type="evidence" value="ECO:0007669"/>
    <property type="project" value="UniProtKB-SubCell"/>
</dbReference>
<evidence type="ECO:0000313" key="6">
    <source>
        <dbReference type="EMBL" id="KAL1139630.1"/>
    </source>
</evidence>
<keyword evidence="7" id="KW-1185">Reference proteome</keyword>
<keyword evidence="2 5" id="KW-0812">Transmembrane</keyword>
<feature type="transmembrane region" description="Helical" evidence="5">
    <location>
        <begin position="179"/>
        <end position="200"/>
    </location>
</feature>
<feature type="transmembrane region" description="Helical" evidence="5">
    <location>
        <begin position="154"/>
        <end position="173"/>
    </location>
</feature>
<evidence type="ECO:0000256" key="1">
    <source>
        <dbReference type="ARBA" id="ARBA00004141"/>
    </source>
</evidence>
<organism evidence="6 7">
    <name type="scientific">Ranatra chinensis</name>
    <dbReference type="NCBI Taxonomy" id="642074"/>
    <lineage>
        <taxon>Eukaryota</taxon>
        <taxon>Metazoa</taxon>
        <taxon>Ecdysozoa</taxon>
        <taxon>Arthropoda</taxon>
        <taxon>Hexapoda</taxon>
        <taxon>Insecta</taxon>
        <taxon>Pterygota</taxon>
        <taxon>Neoptera</taxon>
        <taxon>Paraneoptera</taxon>
        <taxon>Hemiptera</taxon>
        <taxon>Heteroptera</taxon>
        <taxon>Panheteroptera</taxon>
        <taxon>Nepomorpha</taxon>
        <taxon>Nepidae</taxon>
        <taxon>Ranatrinae</taxon>
        <taxon>Ranatra</taxon>
    </lineage>
</organism>
<evidence type="ECO:0000256" key="2">
    <source>
        <dbReference type="ARBA" id="ARBA00022692"/>
    </source>
</evidence>
<proteinExistence type="predicted"/>
<evidence type="ECO:0008006" key="8">
    <source>
        <dbReference type="Google" id="ProtNLM"/>
    </source>
</evidence>
<gene>
    <name evidence="6" type="ORF">AAG570_006608</name>
</gene>
<dbReference type="EMBL" id="JBFDAA010000002">
    <property type="protein sequence ID" value="KAL1139630.1"/>
    <property type="molecule type" value="Genomic_DNA"/>
</dbReference>
<dbReference type="InterPro" id="IPR003689">
    <property type="entry name" value="ZIP"/>
</dbReference>
<accession>A0ABD0YUU3</accession>
<feature type="transmembrane region" description="Helical" evidence="5">
    <location>
        <begin position="275"/>
        <end position="296"/>
    </location>
</feature>
<evidence type="ECO:0000256" key="5">
    <source>
        <dbReference type="SAM" id="Phobius"/>
    </source>
</evidence>
<sequence>MVAKVAALFILGVCALICCVLPIALTRFFGSRKDREGLGRRTDYCLDVFLRFGGGILLATTFVHMLPEVRERIEALNLEDAWPVKIPELVMCIGFFIMYGIEEMAHLFLEGHSHDHAQHHDLPTPPQQECSTEEASDKFKGHTHLVSGPPIRGLLIMIALSIHQVFEGLAVGLESSADKVWILMGAVAAHKLVIAICVGAEFAKTALCTAVMCVAVFSVAAPIGIAVGLGLTDGSVEDQTTLDTVSAILQGLATGTLLFVVFFEVVTKDTEPKKGIVHCIATIIGFLVMLVLLIFFDS</sequence>
<evidence type="ECO:0000256" key="3">
    <source>
        <dbReference type="ARBA" id="ARBA00022989"/>
    </source>
</evidence>
<dbReference type="Proteomes" id="UP001558652">
    <property type="component" value="Unassembled WGS sequence"/>
</dbReference>
<keyword evidence="3 5" id="KW-1133">Transmembrane helix</keyword>
<reference evidence="6 7" key="1">
    <citation type="submission" date="2024-07" db="EMBL/GenBank/DDBJ databases">
        <title>Chromosome-level genome assembly of the water stick insect Ranatra chinensis (Heteroptera: Nepidae).</title>
        <authorList>
            <person name="Liu X."/>
        </authorList>
    </citation>
    <scope>NUCLEOTIDE SEQUENCE [LARGE SCALE GENOMIC DNA]</scope>
    <source>
        <strain evidence="6">Cailab_2021Rc</strain>
        <tissue evidence="6">Muscle</tissue>
    </source>
</reference>
<name>A0ABD0YUU3_9HEMI</name>
<dbReference type="Pfam" id="PF02535">
    <property type="entry name" value="Zip"/>
    <property type="match status" value="1"/>
</dbReference>
<feature type="transmembrane region" description="Helical" evidence="5">
    <location>
        <begin position="207"/>
        <end position="232"/>
    </location>
</feature>
<keyword evidence="4 5" id="KW-0472">Membrane</keyword>
<evidence type="ECO:0000313" key="7">
    <source>
        <dbReference type="Proteomes" id="UP001558652"/>
    </source>
</evidence>
<evidence type="ECO:0000256" key="4">
    <source>
        <dbReference type="ARBA" id="ARBA00023136"/>
    </source>
</evidence>
<feature type="transmembrane region" description="Helical" evidence="5">
    <location>
        <begin position="48"/>
        <end position="66"/>
    </location>
</feature>
<dbReference type="PANTHER" id="PTHR11040:SF203">
    <property type="entry name" value="FI18611P1-RELATED"/>
    <property type="match status" value="1"/>
</dbReference>